<dbReference type="Proteomes" id="UP000706151">
    <property type="component" value="Unassembled WGS sequence"/>
</dbReference>
<gene>
    <name evidence="2" type="ORF">IPK02_05260</name>
</gene>
<feature type="domain" description="IrrE N-terminal-like" evidence="1">
    <location>
        <begin position="163"/>
        <end position="224"/>
    </location>
</feature>
<dbReference type="Pfam" id="PF06114">
    <property type="entry name" value="Peptidase_M78"/>
    <property type="match status" value="1"/>
</dbReference>
<evidence type="ECO:0000259" key="1">
    <source>
        <dbReference type="Pfam" id="PF06114"/>
    </source>
</evidence>
<dbReference type="InterPro" id="IPR010359">
    <property type="entry name" value="IrrE_HExxH"/>
</dbReference>
<dbReference type="AlphaFoldDB" id="A0A935W2K7"/>
<evidence type="ECO:0000313" key="2">
    <source>
        <dbReference type="EMBL" id="MBK7953411.1"/>
    </source>
</evidence>
<dbReference type="EMBL" id="JADJOT010000004">
    <property type="protein sequence ID" value="MBK7953411.1"/>
    <property type="molecule type" value="Genomic_DNA"/>
</dbReference>
<sequence length="284" mass="31780">MDQADLFETAAARSLLDQLIEDSRLYRQGKDFRGLLDFVVRLRNFAPFNAMLLQVQKPGLNYAASARDWRERFGRTIKPGARPLLILWPFGPVALVYDQMDTEGEPLPEGVSAFAAHGALDRLALEGFALMLAKKYVKWNKIDAGDLRAGSIEVVLRAKKINDPSSYRMNVNQNHDANVQFATVAHELAHLFLGHLGADKWLSVPLRPSLQQERRELEAESVAFIVCARNGVVSKSESYLSAYVNADTTVDQLDLYQIMRAAGQVEAVLGLTAHTKYDRPRKPN</sequence>
<protein>
    <submittedName>
        <fullName evidence="2">ImmA/IrrE family metallo-endopeptidase</fullName>
    </submittedName>
</protein>
<comment type="caution">
    <text evidence="2">The sequence shown here is derived from an EMBL/GenBank/DDBJ whole genome shotgun (WGS) entry which is preliminary data.</text>
</comment>
<accession>A0A935W2K7</accession>
<name>A0A935W2K7_9PROT</name>
<reference evidence="2 3" key="1">
    <citation type="submission" date="2020-10" db="EMBL/GenBank/DDBJ databases">
        <title>Connecting structure to function with the recovery of over 1000 high-quality activated sludge metagenome-assembled genomes encoding full-length rRNA genes using long-read sequencing.</title>
        <authorList>
            <person name="Singleton C.M."/>
            <person name="Petriglieri F."/>
            <person name="Kristensen J.M."/>
            <person name="Kirkegaard R.H."/>
            <person name="Michaelsen T.Y."/>
            <person name="Andersen M.H."/>
            <person name="Karst S.M."/>
            <person name="Dueholm M.S."/>
            <person name="Nielsen P.H."/>
            <person name="Albertsen M."/>
        </authorList>
    </citation>
    <scope>NUCLEOTIDE SEQUENCE [LARGE SCALE GENOMIC DNA]</scope>
    <source>
        <strain evidence="2">Fred_18-Q3-R57-64_BAT3C.720</strain>
    </source>
</reference>
<evidence type="ECO:0000313" key="3">
    <source>
        <dbReference type="Proteomes" id="UP000706151"/>
    </source>
</evidence>
<proteinExistence type="predicted"/>
<organism evidence="2 3">
    <name type="scientific">Candidatus Accumulibacter affinis</name>
    <dbReference type="NCBI Taxonomy" id="2954384"/>
    <lineage>
        <taxon>Bacteria</taxon>
        <taxon>Pseudomonadati</taxon>
        <taxon>Pseudomonadota</taxon>
        <taxon>Betaproteobacteria</taxon>
        <taxon>Candidatus Accumulibacter</taxon>
    </lineage>
</organism>